<organism evidence="5 6">
    <name type="scientific">Chaetoceros tenuissimus</name>
    <dbReference type="NCBI Taxonomy" id="426638"/>
    <lineage>
        <taxon>Eukaryota</taxon>
        <taxon>Sar</taxon>
        <taxon>Stramenopiles</taxon>
        <taxon>Ochrophyta</taxon>
        <taxon>Bacillariophyta</taxon>
        <taxon>Coscinodiscophyceae</taxon>
        <taxon>Chaetocerotophycidae</taxon>
        <taxon>Chaetocerotales</taxon>
        <taxon>Chaetocerotaceae</taxon>
        <taxon>Chaetoceros</taxon>
    </lineage>
</organism>
<dbReference type="InterPro" id="IPR050602">
    <property type="entry name" value="Malonyl-ACP_OMT"/>
</dbReference>
<dbReference type="Pfam" id="PF08241">
    <property type="entry name" value="Methyltransf_11"/>
    <property type="match status" value="1"/>
</dbReference>
<dbReference type="PANTHER" id="PTHR13090:SF1">
    <property type="entry name" value="ARGININE-HYDROXYLASE NDUFAF5, MITOCHONDRIAL"/>
    <property type="match status" value="1"/>
</dbReference>
<protein>
    <recommendedName>
        <fullName evidence="4">Methyltransferase type 11 domain-containing protein</fullName>
    </recommendedName>
</protein>
<proteinExistence type="predicted"/>
<dbReference type="Gene3D" id="3.40.50.150">
    <property type="entry name" value="Vaccinia Virus protein VP39"/>
    <property type="match status" value="1"/>
</dbReference>
<evidence type="ECO:0000256" key="1">
    <source>
        <dbReference type="ARBA" id="ARBA00022603"/>
    </source>
</evidence>
<dbReference type="AlphaFoldDB" id="A0AAD3CYL3"/>
<accession>A0AAD3CYL3</accession>
<dbReference type="SUPFAM" id="SSF53335">
    <property type="entry name" value="S-adenosyl-L-methionine-dependent methyltransferases"/>
    <property type="match status" value="1"/>
</dbReference>
<evidence type="ECO:0000313" key="5">
    <source>
        <dbReference type="EMBL" id="GFH53541.1"/>
    </source>
</evidence>
<comment type="caution">
    <text evidence="5">The sequence shown here is derived from an EMBL/GenBank/DDBJ whole genome shotgun (WGS) entry which is preliminary data.</text>
</comment>
<feature type="region of interest" description="Disordered" evidence="3">
    <location>
        <begin position="343"/>
        <end position="371"/>
    </location>
</feature>
<dbReference type="CDD" id="cd02440">
    <property type="entry name" value="AdoMet_MTases"/>
    <property type="match status" value="1"/>
</dbReference>
<sequence>MSKLGFFNRSLQVLGRCNLTSTSAKRATAPISYHQNFSGIAEDHNTNKAFDRSLKILQRSNAANFDTYDYIKEEISKRLVDRLDDIIRDDGFPLALDVGSGPDFLHKQISKDDGILADGSVSGGIGGVRKLVMLDSCKEMLHRDDDKIDTLTAEEKERCGTYKMVGDEEGPLPFPDGTFDLVISSTSMHWVNDLPGMLKEIHRVLKPDGCFLFAMIGGATLSELRSSFVLSELERDGGVSPHVGPFVDFADVGALLTNSGFALTTIDIDTITLGFPNAMVCMEHLQRMGENNASLARRKKMNVDTFLAMASIYDHMFQLDDGSSGDEASVEATVQVIYGIGWTPHESQQKPDERGSATKKIGDVVIESTKS</sequence>
<evidence type="ECO:0000256" key="3">
    <source>
        <dbReference type="SAM" id="MobiDB-lite"/>
    </source>
</evidence>
<dbReference type="GO" id="GO:0005739">
    <property type="term" value="C:mitochondrion"/>
    <property type="evidence" value="ECO:0007669"/>
    <property type="project" value="TreeGrafter"/>
</dbReference>
<dbReference type="Proteomes" id="UP001054902">
    <property type="component" value="Unassembled WGS sequence"/>
</dbReference>
<dbReference type="GO" id="GO:0032981">
    <property type="term" value="P:mitochondrial respiratory chain complex I assembly"/>
    <property type="evidence" value="ECO:0007669"/>
    <property type="project" value="TreeGrafter"/>
</dbReference>
<dbReference type="GO" id="GO:0008757">
    <property type="term" value="F:S-adenosylmethionine-dependent methyltransferase activity"/>
    <property type="evidence" value="ECO:0007669"/>
    <property type="project" value="InterPro"/>
</dbReference>
<evidence type="ECO:0000259" key="4">
    <source>
        <dbReference type="Pfam" id="PF08241"/>
    </source>
</evidence>
<gene>
    <name evidence="5" type="ORF">CTEN210_10017</name>
</gene>
<evidence type="ECO:0000313" key="6">
    <source>
        <dbReference type="Proteomes" id="UP001054902"/>
    </source>
</evidence>
<dbReference type="InterPro" id="IPR029063">
    <property type="entry name" value="SAM-dependent_MTases_sf"/>
</dbReference>
<name>A0AAD3CYL3_9STRA</name>
<keyword evidence="2" id="KW-0808">Transferase</keyword>
<dbReference type="InterPro" id="IPR013216">
    <property type="entry name" value="Methyltransf_11"/>
</dbReference>
<keyword evidence="6" id="KW-1185">Reference proteome</keyword>
<keyword evidence="1" id="KW-0489">Methyltransferase</keyword>
<dbReference type="PANTHER" id="PTHR13090">
    <property type="entry name" value="ARGININE-HYDROXYLASE NDUFAF5, MITOCHONDRIAL"/>
    <property type="match status" value="1"/>
</dbReference>
<evidence type="ECO:0000256" key="2">
    <source>
        <dbReference type="ARBA" id="ARBA00022679"/>
    </source>
</evidence>
<dbReference type="GO" id="GO:0032259">
    <property type="term" value="P:methylation"/>
    <property type="evidence" value="ECO:0007669"/>
    <property type="project" value="UniProtKB-KW"/>
</dbReference>
<reference evidence="5 6" key="1">
    <citation type="journal article" date="2021" name="Sci. Rep.">
        <title>The genome of the diatom Chaetoceros tenuissimus carries an ancient integrated fragment of an extant virus.</title>
        <authorList>
            <person name="Hongo Y."/>
            <person name="Kimura K."/>
            <person name="Takaki Y."/>
            <person name="Yoshida Y."/>
            <person name="Baba S."/>
            <person name="Kobayashi G."/>
            <person name="Nagasaki K."/>
            <person name="Hano T."/>
            <person name="Tomaru Y."/>
        </authorList>
    </citation>
    <scope>NUCLEOTIDE SEQUENCE [LARGE SCALE GENOMIC DNA]</scope>
    <source>
        <strain evidence="5 6">NIES-3715</strain>
    </source>
</reference>
<dbReference type="EMBL" id="BLLK01000047">
    <property type="protein sequence ID" value="GFH53541.1"/>
    <property type="molecule type" value="Genomic_DNA"/>
</dbReference>
<feature type="domain" description="Methyltransferase type 11" evidence="4">
    <location>
        <begin position="129"/>
        <end position="213"/>
    </location>
</feature>
<feature type="compositionally biased region" description="Basic and acidic residues" evidence="3">
    <location>
        <begin position="347"/>
        <end position="362"/>
    </location>
</feature>